<comment type="caution">
    <text evidence="1">The sequence shown here is derived from an EMBL/GenBank/DDBJ whole genome shotgun (WGS) entry which is preliminary data.</text>
</comment>
<keyword evidence="2" id="KW-1185">Reference proteome</keyword>
<evidence type="ECO:0000313" key="1">
    <source>
        <dbReference type="EMBL" id="OWZ07277.1"/>
    </source>
</evidence>
<protein>
    <submittedName>
        <fullName evidence="1">Uncharacterized protein</fullName>
    </submittedName>
</protein>
<dbReference type="EMBL" id="NBNE01003605">
    <property type="protein sequence ID" value="OWZ07277.1"/>
    <property type="molecule type" value="Genomic_DNA"/>
</dbReference>
<accession>A0A225VR48</accession>
<dbReference type="OrthoDB" id="70173at2759"/>
<sequence>MKFATGQEAVNALKAFPLAQGKSMHVTRRSGMDRKLMCSSAQCTYTIQVYRKRKINGTYGEWRVHKCISVPKPTKHQIAANLTFRSTVNVAPKIPASTTIDKVSSRDGLSLEAHKLSVYRARDILNGTIADETSKSYQYIQSYLNQFLQLNPGSIPVMERDGDNRFKRALVSVNDELTHQI</sequence>
<evidence type="ECO:0000313" key="2">
    <source>
        <dbReference type="Proteomes" id="UP000198211"/>
    </source>
</evidence>
<dbReference type="Proteomes" id="UP000198211">
    <property type="component" value="Unassembled WGS sequence"/>
</dbReference>
<name>A0A225VR48_9STRA</name>
<dbReference type="AlphaFoldDB" id="A0A225VR48"/>
<organism evidence="1 2">
    <name type="scientific">Phytophthora megakarya</name>
    <dbReference type="NCBI Taxonomy" id="4795"/>
    <lineage>
        <taxon>Eukaryota</taxon>
        <taxon>Sar</taxon>
        <taxon>Stramenopiles</taxon>
        <taxon>Oomycota</taxon>
        <taxon>Peronosporomycetes</taxon>
        <taxon>Peronosporales</taxon>
        <taxon>Peronosporaceae</taxon>
        <taxon>Phytophthora</taxon>
    </lineage>
</organism>
<reference evidence="2" key="1">
    <citation type="submission" date="2017-03" db="EMBL/GenBank/DDBJ databases">
        <title>Phytopthora megakarya and P. palmivora, two closely related causual agents of cacao black pod achieved similar genome size and gene model numbers by different mechanisms.</title>
        <authorList>
            <person name="Ali S."/>
            <person name="Shao J."/>
            <person name="Larry D.J."/>
            <person name="Kronmiller B."/>
            <person name="Shen D."/>
            <person name="Strem M.D."/>
            <person name="Melnick R.L."/>
            <person name="Guiltinan M.J."/>
            <person name="Tyler B.M."/>
            <person name="Meinhardt L.W."/>
            <person name="Bailey B.A."/>
        </authorList>
    </citation>
    <scope>NUCLEOTIDE SEQUENCE [LARGE SCALE GENOMIC DNA]</scope>
    <source>
        <strain evidence="2">zdho120</strain>
    </source>
</reference>
<proteinExistence type="predicted"/>
<gene>
    <name evidence="1" type="ORF">PHMEG_00020351</name>
</gene>